<evidence type="ECO:0000313" key="1">
    <source>
        <dbReference type="EMBL" id="CBG39670.1"/>
    </source>
</evidence>
<dbReference type="AlphaFoldDB" id="D3UGP9"/>
<keyword evidence="2" id="KW-1185">Reference proteome</keyword>
<reference evidence="1 2" key="1">
    <citation type="journal article" date="2010" name="BMC Genomics">
        <title>Comparative genomics and proteomics of Helicobacter mustelae, an ulcerogenic and carcinogenic gastric pathogen.</title>
        <authorList>
            <person name="O'Toole P.W."/>
            <person name="Snelling W.J."/>
            <person name="Canchaya C."/>
            <person name="Forde B.M."/>
            <person name="Hardie K.R."/>
            <person name="Josenhans C."/>
            <person name="Graham R.L.J."/>
            <person name="McMullan G."/>
            <person name="Parkhill J."/>
            <person name="Belda E."/>
            <person name="Bentley S.D."/>
        </authorList>
    </citation>
    <scope>NUCLEOTIDE SEQUENCE [LARGE SCALE GENOMIC DNA]</scope>
    <source>
        <strain evidence="2">ATCC 43772 / LMG 18044 / NCTC 12198 / 12198</strain>
    </source>
</reference>
<evidence type="ECO:0000313" key="2">
    <source>
        <dbReference type="Proteomes" id="UP000001522"/>
    </source>
</evidence>
<accession>D3UGP9</accession>
<dbReference type="EMBL" id="FN555004">
    <property type="protein sequence ID" value="CBG39670.1"/>
    <property type="molecule type" value="Genomic_DNA"/>
</dbReference>
<dbReference type="HOGENOM" id="CLU_2806562_0_0_7"/>
<protein>
    <submittedName>
        <fullName evidence="1">Uncharacterized protein</fullName>
    </submittedName>
</protein>
<gene>
    <name evidence="1" type="ordered locus">HMU04080</name>
</gene>
<name>D3UGP9_HELM1</name>
<organism evidence="1 2">
    <name type="scientific">Helicobacter mustelae (strain ATCC 43772 / CCUG 25715 / CIP 103759 / LMG 18044 / NCTC 12198 / R85-136P)</name>
    <name type="common">Campylobacter mustelae</name>
    <dbReference type="NCBI Taxonomy" id="679897"/>
    <lineage>
        <taxon>Bacteria</taxon>
        <taxon>Pseudomonadati</taxon>
        <taxon>Campylobacterota</taxon>
        <taxon>Epsilonproteobacteria</taxon>
        <taxon>Campylobacterales</taxon>
        <taxon>Helicobacteraceae</taxon>
        <taxon>Helicobacter</taxon>
    </lineage>
</organism>
<sequence length="67" mass="7706">MLYPLPAPVHRLRATLLKKRRCFFGKEGESLAFPLLAKKERSHSCLLDSLFLHPDRGREAIECKKVS</sequence>
<dbReference type="Proteomes" id="UP000001522">
    <property type="component" value="Chromosome"/>
</dbReference>
<dbReference type="KEGG" id="hms:HMU04080"/>
<proteinExistence type="predicted"/>